<protein>
    <submittedName>
        <fullName evidence="2">Uncharacterized protein</fullName>
    </submittedName>
</protein>
<feature type="compositionally biased region" description="Basic and acidic residues" evidence="1">
    <location>
        <begin position="63"/>
        <end position="89"/>
    </location>
</feature>
<dbReference type="OrthoDB" id="676141at2759"/>
<keyword evidence="3" id="KW-1185">Reference proteome</keyword>
<proteinExistence type="predicted"/>
<dbReference type="PANTHER" id="PTHR33673">
    <property type="entry name" value="SUPPRESSOR SRP40-LIKE PROTEIN"/>
    <property type="match status" value="1"/>
</dbReference>
<accession>A0A9Q0K2X7</accession>
<evidence type="ECO:0000256" key="1">
    <source>
        <dbReference type="SAM" id="MobiDB-lite"/>
    </source>
</evidence>
<feature type="compositionally biased region" description="Low complexity" evidence="1">
    <location>
        <begin position="35"/>
        <end position="48"/>
    </location>
</feature>
<evidence type="ECO:0000313" key="3">
    <source>
        <dbReference type="Proteomes" id="UP001141806"/>
    </source>
</evidence>
<gene>
    <name evidence="2" type="ORF">NE237_020812</name>
</gene>
<reference evidence="2" key="1">
    <citation type="journal article" date="2023" name="Plant J.">
        <title>The genome of the king protea, Protea cynaroides.</title>
        <authorList>
            <person name="Chang J."/>
            <person name="Duong T.A."/>
            <person name="Schoeman C."/>
            <person name="Ma X."/>
            <person name="Roodt D."/>
            <person name="Barker N."/>
            <person name="Li Z."/>
            <person name="Van de Peer Y."/>
            <person name="Mizrachi E."/>
        </authorList>
    </citation>
    <scope>NUCLEOTIDE SEQUENCE</scope>
    <source>
        <tissue evidence="2">Young leaves</tissue>
    </source>
</reference>
<feature type="compositionally biased region" description="Pro residues" evidence="1">
    <location>
        <begin position="303"/>
        <end position="319"/>
    </location>
</feature>
<feature type="region of interest" description="Disordered" evidence="1">
    <location>
        <begin position="1"/>
        <end position="139"/>
    </location>
</feature>
<sequence>MESGHGSGSSKHLKTYPGATVGKGNISNPGEEAESPSSSSSSDTSLEEFFGPSTMSNEGIPPKVHEDVQLAPKDDGKDVNSDRHPKSGESSDQGSPSDAIPLKVTFNYPDSSLDSLSATQSPQIQLMGRSEEPDPYRIPSSVFARSKSTAPVEWSVASNESLFSIHAGNNSFSRDNIFLMGRSGELSKSGELLNFPDFPVSRPLDTLGEHTENSTEIEGELAVDEAAAETVKEVLRTAAEDHSKRKIPPAAGIRQSFSHSHRSDGSGASVRSFAFPLLTGEGGRSGDFAKAEEQQSQKQPQQQPQPQPQPQPQSQPQPWTPVAAPKAKGGKWFPCFCCCTFCC</sequence>
<dbReference type="AlphaFoldDB" id="A0A9Q0K2X7"/>
<organism evidence="2 3">
    <name type="scientific">Protea cynaroides</name>
    <dbReference type="NCBI Taxonomy" id="273540"/>
    <lineage>
        <taxon>Eukaryota</taxon>
        <taxon>Viridiplantae</taxon>
        <taxon>Streptophyta</taxon>
        <taxon>Embryophyta</taxon>
        <taxon>Tracheophyta</taxon>
        <taxon>Spermatophyta</taxon>
        <taxon>Magnoliopsida</taxon>
        <taxon>Proteales</taxon>
        <taxon>Proteaceae</taxon>
        <taxon>Protea</taxon>
    </lineage>
</organism>
<dbReference type="Proteomes" id="UP001141806">
    <property type="component" value="Unassembled WGS sequence"/>
</dbReference>
<comment type="caution">
    <text evidence="2">The sequence shown here is derived from an EMBL/GenBank/DDBJ whole genome shotgun (WGS) entry which is preliminary data.</text>
</comment>
<feature type="region of interest" description="Disordered" evidence="1">
    <location>
        <begin position="238"/>
        <end position="268"/>
    </location>
</feature>
<dbReference type="PANTHER" id="PTHR33673:SF3">
    <property type="entry name" value="SUPPRESSOR SRP40-LIKE PROTEIN"/>
    <property type="match status" value="1"/>
</dbReference>
<feature type="compositionally biased region" description="Low complexity" evidence="1">
    <location>
        <begin position="1"/>
        <end position="10"/>
    </location>
</feature>
<dbReference type="EMBL" id="JAMYWD010000009">
    <property type="protein sequence ID" value="KAJ4960902.1"/>
    <property type="molecule type" value="Genomic_DNA"/>
</dbReference>
<feature type="compositionally biased region" description="Polar residues" evidence="1">
    <location>
        <begin position="108"/>
        <end position="124"/>
    </location>
</feature>
<name>A0A9Q0K2X7_9MAGN</name>
<feature type="region of interest" description="Disordered" evidence="1">
    <location>
        <begin position="281"/>
        <end position="326"/>
    </location>
</feature>
<evidence type="ECO:0000313" key="2">
    <source>
        <dbReference type="EMBL" id="KAJ4960902.1"/>
    </source>
</evidence>